<dbReference type="AlphaFoldDB" id="A0A8H5D7F9"/>
<accession>A0A8H5D7F9</accession>
<dbReference type="Pfam" id="PF00266">
    <property type="entry name" value="Aminotran_5"/>
    <property type="match status" value="1"/>
</dbReference>
<evidence type="ECO:0000313" key="2">
    <source>
        <dbReference type="EMBL" id="KAF5355067.1"/>
    </source>
</evidence>
<dbReference type="GO" id="GO:0043545">
    <property type="term" value="P:molybdopterin cofactor metabolic process"/>
    <property type="evidence" value="ECO:0007669"/>
    <property type="project" value="TreeGrafter"/>
</dbReference>
<gene>
    <name evidence="2" type="ORF">D9756_005519</name>
</gene>
<proteinExistence type="predicted"/>
<dbReference type="InterPro" id="IPR000192">
    <property type="entry name" value="Aminotrans_V_dom"/>
</dbReference>
<dbReference type="EMBL" id="JAACJO010000008">
    <property type="protein sequence ID" value="KAF5355067.1"/>
    <property type="molecule type" value="Genomic_DNA"/>
</dbReference>
<evidence type="ECO:0000259" key="1">
    <source>
        <dbReference type="Pfam" id="PF00266"/>
    </source>
</evidence>
<dbReference type="GO" id="GO:0008265">
    <property type="term" value="F:molybdenum cofactor sulfurtransferase activity"/>
    <property type="evidence" value="ECO:0007669"/>
    <property type="project" value="TreeGrafter"/>
</dbReference>
<feature type="domain" description="Aminotransferase class V" evidence="1">
    <location>
        <begin position="115"/>
        <end position="385"/>
    </location>
</feature>
<dbReference type="PANTHER" id="PTHR14237:SF80">
    <property type="entry name" value="MOLYBDENUM COFACTOR SULFURASE"/>
    <property type="match status" value="1"/>
</dbReference>
<dbReference type="InterPro" id="IPR015422">
    <property type="entry name" value="PyrdxlP-dep_Trfase_small"/>
</dbReference>
<organism evidence="2 3">
    <name type="scientific">Leucocoprinus leucothites</name>
    <dbReference type="NCBI Taxonomy" id="201217"/>
    <lineage>
        <taxon>Eukaryota</taxon>
        <taxon>Fungi</taxon>
        <taxon>Dikarya</taxon>
        <taxon>Basidiomycota</taxon>
        <taxon>Agaricomycotina</taxon>
        <taxon>Agaricomycetes</taxon>
        <taxon>Agaricomycetidae</taxon>
        <taxon>Agaricales</taxon>
        <taxon>Agaricineae</taxon>
        <taxon>Agaricaceae</taxon>
        <taxon>Leucocoprinus</taxon>
    </lineage>
</organism>
<dbReference type="InterPro" id="IPR015421">
    <property type="entry name" value="PyrdxlP-dep_Trfase_major"/>
</dbReference>
<reference evidence="2 3" key="1">
    <citation type="journal article" date="2020" name="ISME J.">
        <title>Uncovering the hidden diversity of litter-decomposition mechanisms in mushroom-forming fungi.</title>
        <authorList>
            <person name="Floudas D."/>
            <person name="Bentzer J."/>
            <person name="Ahren D."/>
            <person name="Johansson T."/>
            <person name="Persson P."/>
            <person name="Tunlid A."/>
        </authorList>
    </citation>
    <scope>NUCLEOTIDE SEQUENCE [LARGE SCALE GENOMIC DNA]</scope>
    <source>
        <strain evidence="2 3">CBS 146.42</strain>
    </source>
</reference>
<evidence type="ECO:0000313" key="3">
    <source>
        <dbReference type="Proteomes" id="UP000559027"/>
    </source>
</evidence>
<protein>
    <recommendedName>
        <fullName evidence="1">Aminotransferase class V domain-containing protein</fullName>
    </recommendedName>
</protein>
<dbReference type="InterPro" id="IPR015424">
    <property type="entry name" value="PyrdxlP-dep_Trfase"/>
</dbReference>
<sequence>MGNTTSSVIALPLDPPPYSRERRTTLPDLLCCGSAADEQTEQVLHAEEKVHYNDQPRPIPPPAYFPSVIFTHALGSEAQDFAKFLQKYPEYALTSPLDTLRETQYTRLALQGETYVDYTGGGMYPEILTSSLTEFLNTNVLGNTHSVNNSSKLSMKCADEARKAALQFFGASEDEYTVVFTPNATGALKLVGESFPFAPGGSYVLSADSHNSVNGVRQFALDKGAELVYIPTGAVGGVDNMLDKHKPAPGKKALLILTAQSNATNSKMDLSLIEYAAKLGYNTMVDAAAWLPCTPISLSEVGADAMCVSFYKMFGYPTGLGALVAKKKFLLDVLQRPWFGGGTINLVQAPGKIMIRNSIPNERFEDGTINYASTKAITLGLNFLSLYQPYTGVRISTIMHYMCDTVPTIVHDSGCKERVAEIVSRDPGPRVTEVGKHPDTGTITALLFYDNSNKLLPISFIEFAAAKNNISLRGGCLCNPGGVAAMMGIQKQMEELDPHIKSKEEWEKQLGRELGVIRVSWGLVSNFQDAWNVLQFVRLIGNAKAKEKLWKEYCDGKRPPSQF</sequence>
<dbReference type="PANTHER" id="PTHR14237">
    <property type="entry name" value="MOLYBDOPTERIN COFACTOR SULFURASE MOSC"/>
    <property type="match status" value="1"/>
</dbReference>
<dbReference type="OrthoDB" id="10264306at2759"/>
<dbReference type="Gene3D" id="3.40.640.10">
    <property type="entry name" value="Type I PLP-dependent aspartate aminotransferase-like (Major domain)"/>
    <property type="match status" value="1"/>
</dbReference>
<name>A0A8H5D7F9_9AGAR</name>
<comment type="caution">
    <text evidence="2">The sequence shown here is derived from an EMBL/GenBank/DDBJ whole genome shotgun (WGS) entry which is preliminary data.</text>
</comment>
<keyword evidence="3" id="KW-1185">Reference proteome</keyword>
<dbReference type="Gene3D" id="3.90.1150.10">
    <property type="entry name" value="Aspartate Aminotransferase, domain 1"/>
    <property type="match status" value="1"/>
</dbReference>
<dbReference type="SUPFAM" id="SSF53383">
    <property type="entry name" value="PLP-dependent transferases"/>
    <property type="match status" value="1"/>
</dbReference>
<dbReference type="Proteomes" id="UP000559027">
    <property type="component" value="Unassembled WGS sequence"/>
</dbReference>